<feature type="chain" id="PRO_5039715248" evidence="1">
    <location>
        <begin position="22"/>
        <end position="176"/>
    </location>
</feature>
<dbReference type="RefSeq" id="WP_132012901.1">
    <property type="nucleotide sequence ID" value="NZ_SLUN01000003.1"/>
</dbReference>
<sequence length="176" mass="19509">MRKRWVIGLALFLCLSGAVVAAEKPKKVPEKIPVRVIDNSSAPVAKLLISKTKALFNESAQYTITDSDSGPHLILHFQFIPSDDPASATAVLFAIEWLIYRVDSGIRLPYYINSAVTICSLDSVDQLAQQIVAKTEQNLENYHRFGKQLLLSQHVPGAADRFLARESPYGPEGMRL</sequence>
<keyword evidence="1" id="KW-0732">Signal</keyword>
<feature type="signal peptide" evidence="1">
    <location>
        <begin position="1"/>
        <end position="21"/>
    </location>
</feature>
<dbReference type="AlphaFoldDB" id="A0A4R1S7C5"/>
<gene>
    <name evidence="2" type="ORF">EDC14_1003160</name>
</gene>
<dbReference type="Proteomes" id="UP000295008">
    <property type="component" value="Unassembled WGS sequence"/>
</dbReference>
<keyword evidence="3" id="KW-1185">Reference proteome</keyword>
<reference evidence="2 3" key="1">
    <citation type="submission" date="2019-03" db="EMBL/GenBank/DDBJ databases">
        <title>Genomic Encyclopedia of Type Strains, Phase IV (KMG-IV): sequencing the most valuable type-strain genomes for metagenomic binning, comparative biology and taxonomic classification.</title>
        <authorList>
            <person name="Goeker M."/>
        </authorList>
    </citation>
    <scope>NUCLEOTIDE SEQUENCE [LARGE SCALE GENOMIC DNA]</scope>
    <source>
        <strain evidence="2 3">LX-B</strain>
    </source>
</reference>
<evidence type="ECO:0000313" key="2">
    <source>
        <dbReference type="EMBL" id="TCL75228.1"/>
    </source>
</evidence>
<proteinExistence type="predicted"/>
<evidence type="ECO:0000256" key="1">
    <source>
        <dbReference type="SAM" id="SignalP"/>
    </source>
</evidence>
<organism evidence="2 3">
    <name type="scientific">Hydrogenispora ethanolica</name>
    <dbReference type="NCBI Taxonomy" id="1082276"/>
    <lineage>
        <taxon>Bacteria</taxon>
        <taxon>Bacillati</taxon>
        <taxon>Bacillota</taxon>
        <taxon>Hydrogenispora</taxon>
    </lineage>
</organism>
<dbReference type="EMBL" id="SLUN01000003">
    <property type="protein sequence ID" value="TCL75228.1"/>
    <property type="molecule type" value="Genomic_DNA"/>
</dbReference>
<name>A0A4R1S7C5_HYDET</name>
<protein>
    <submittedName>
        <fullName evidence="2">Uncharacterized protein</fullName>
    </submittedName>
</protein>
<comment type="caution">
    <text evidence="2">The sequence shown here is derived from an EMBL/GenBank/DDBJ whole genome shotgun (WGS) entry which is preliminary data.</text>
</comment>
<accession>A0A4R1S7C5</accession>
<evidence type="ECO:0000313" key="3">
    <source>
        <dbReference type="Proteomes" id="UP000295008"/>
    </source>
</evidence>